<gene>
    <name evidence="1" type="ORF">J1N35_009228</name>
</gene>
<dbReference type="OrthoDB" id="10549097at2759"/>
<organism evidence="1 2">
    <name type="scientific">Gossypium stocksii</name>
    <dbReference type="NCBI Taxonomy" id="47602"/>
    <lineage>
        <taxon>Eukaryota</taxon>
        <taxon>Viridiplantae</taxon>
        <taxon>Streptophyta</taxon>
        <taxon>Embryophyta</taxon>
        <taxon>Tracheophyta</taxon>
        <taxon>Spermatophyta</taxon>
        <taxon>Magnoliopsida</taxon>
        <taxon>eudicotyledons</taxon>
        <taxon>Gunneridae</taxon>
        <taxon>Pentapetalae</taxon>
        <taxon>rosids</taxon>
        <taxon>malvids</taxon>
        <taxon>Malvales</taxon>
        <taxon>Malvaceae</taxon>
        <taxon>Malvoideae</taxon>
        <taxon>Gossypium</taxon>
    </lineage>
</organism>
<accession>A0A9D3W013</accession>
<reference evidence="1 2" key="1">
    <citation type="journal article" date="2021" name="Plant Biotechnol. J.">
        <title>Multi-omics assisted identification of the key and species-specific regulatory components of drought-tolerant mechanisms in Gossypium stocksii.</title>
        <authorList>
            <person name="Yu D."/>
            <person name="Ke L."/>
            <person name="Zhang D."/>
            <person name="Wu Y."/>
            <person name="Sun Y."/>
            <person name="Mei J."/>
            <person name="Sun J."/>
            <person name="Sun Y."/>
        </authorList>
    </citation>
    <scope>NUCLEOTIDE SEQUENCE [LARGE SCALE GENOMIC DNA]</scope>
    <source>
        <strain evidence="2">cv. E1</strain>
        <tissue evidence="1">Leaf</tissue>
    </source>
</reference>
<protein>
    <submittedName>
        <fullName evidence="1">Uncharacterized protein</fullName>
    </submittedName>
</protein>
<evidence type="ECO:0000313" key="2">
    <source>
        <dbReference type="Proteomes" id="UP000828251"/>
    </source>
</evidence>
<keyword evidence="2" id="KW-1185">Reference proteome</keyword>
<dbReference type="AlphaFoldDB" id="A0A9D3W013"/>
<evidence type="ECO:0000313" key="1">
    <source>
        <dbReference type="EMBL" id="KAH1105460.1"/>
    </source>
</evidence>
<dbReference type="EMBL" id="JAIQCV010000004">
    <property type="protein sequence ID" value="KAH1105460.1"/>
    <property type="molecule type" value="Genomic_DNA"/>
</dbReference>
<comment type="caution">
    <text evidence="1">The sequence shown here is derived from an EMBL/GenBank/DDBJ whole genome shotgun (WGS) entry which is preliminary data.</text>
</comment>
<proteinExistence type="predicted"/>
<name>A0A9D3W013_9ROSI</name>
<dbReference type="Proteomes" id="UP000828251">
    <property type="component" value="Unassembled WGS sequence"/>
</dbReference>
<sequence>MRRSKLVCCKPLYDMSYVHGEVREEAMIAGAKEIGVLPSIVRSFPRKTAALILDLVELLSYLKFLYRAASTRIELLVSYISHCRMRALLLVSMFRFPPISDNDNIFLFLDLLFFMDDCLERQIDRIYSKEELHHFIPSQRISKLAHPLNVPASFKQRAMLVDENLAHH</sequence>